<reference evidence="1" key="1">
    <citation type="journal article" date="2020" name="Stud. Mycol.">
        <title>101 Dothideomycetes genomes: a test case for predicting lifestyles and emergence of pathogens.</title>
        <authorList>
            <person name="Haridas S."/>
            <person name="Albert R."/>
            <person name="Binder M."/>
            <person name="Bloem J."/>
            <person name="Labutti K."/>
            <person name="Salamov A."/>
            <person name="Andreopoulos B."/>
            <person name="Baker S."/>
            <person name="Barry K."/>
            <person name="Bills G."/>
            <person name="Bluhm B."/>
            <person name="Cannon C."/>
            <person name="Castanera R."/>
            <person name="Culley D."/>
            <person name="Daum C."/>
            <person name="Ezra D."/>
            <person name="Gonzalez J."/>
            <person name="Henrissat B."/>
            <person name="Kuo A."/>
            <person name="Liang C."/>
            <person name="Lipzen A."/>
            <person name="Lutzoni F."/>
            <person name="Magnuson J."/>
            <person name="Mondo S."/>
            <person name="Nolan M."/>
            <person name="Ohm R."/>
            <person name="Pangilinan J."/>
            <person name="Park H.-J."/>
            <person name="Ramirez L."/>
            <person name="Alfaro M."/>
            <person name="Sun H."/>
            <person name="Tritt A."/>
            <person name="Yoshinaga Y."/>
            <person name="Zwiers L.-H."/>
            <person name="Turgeon B."/>
            <person name="Goodwin S."/>
            <person name="Spatafora J."/>
            <person name="Crous P."/>
            <person name="Grigoriev I."/>
        </authorList>
    </citation>
    <scope>NUCLEOTIDE SEQUENCE</scope>
    <source>
        <strain evidence="1">CBS 113818</strain>
    </source>
</reference>
<evidence type="ECO:0000313" key="1">
    <source>
        <dbReference type="EMBL" id="KAF2831601.1"/>
    </source>
</evidence>
<dbReference type="OrthoDB" id="3783521at2759"/>
<accession>A0A6A7AE59</accession>
<proteinExistence type="predicted"/>
<protein>
    <submittedName>
        <fullName evidence="1">Uncharacterized protein</fullName>
    </submittedName>
</protein>
<sequence>MAYTNDIDMVDCSTESSRLAEHAANIKASVNATLREDVMEGYEVAIFTDHEAEERVFQVACQIALHYASRLHWSNYHPWSFYRNKTHDDVRNTAPGLWDAIYPFSTSLGSASHITTALIQALSADSQLARYADDVQLVSNATLEEVKESPQYHSFTMIRFWYHCIVIDLSSQHTAFKIYVGSLYKSPERLVPFHPVGASFQYAYVAGPNGARLLVECDDPVDEEPCKAKRVISGNPESIFLSKPAWFNGRIVDVEGGVRGGEIDYAYRSANPTLDTPLGPMPRRRTIVTQAIWDHAPESPWILSTPLGDGKFLVDTLSLRVDIIK</sequence>
<name>A0A6A7AE59_9PLEO</name>
<organism evidence="1 2">
    <name type="scientific">Ophiobolus disseminans</name>
    <dbReference type="NCBI Taxonomy" id="1469910"/>
    <lineage>
        <taxon>Eukaryota</taxon>
        <taxon>Fungi</taxon>
        <taxon>Dikarya</taxon>
        <taxon>Ascomycota</taxon>
        <taxon>Pezizomycotina</taxon>
        <taxon>Dothideomycetes</taxon>
        <taxon>Pleosporomycetidae</taxon>
        <taxon>Pleosporales</taxon>
        <taxon>Pleosporineae</taxon>
        <taxon>Phaeosphaeriaceae</taxon>
        <taxon>Ophiobolus</taxon>
    </lineage>
</organism>
<dbReference type="Proteomes" id="UP000799424">
    <property type="component" value="Unassembled WGS sequence"/>
</dbReference>
<dbReference type="EMBL" id="MU006218">
    <property type="protein sequence ID" value="KAF2831601.1"/>
    <property type="molecule type" value="Genomic_DNA"/>
</dbReference>
<dbReference type="AlphaFoldDB" id="A0A6A7AE59"/>
<evidence type="ECO:0000313" key="2">
    <source>
        <dbReference type="Proteomes" id="UP000799424"/>
    </source>
</evidence>
<keyword evidence="2" id="KW-1185">Reference proteome</keyword>
<gene>
    <name evidence="1" type="ORF">CC86DRAFT_402112</name>
</gene>